<evidence type="ECO:0000313" key="4">
    <source>
        <dbReference type="Proteomes" id="UP000027195"/>
    </source>
</evidence>
<name>A0A067M9T0_BOTB1</name>
<feature type="region of interest" description="Disordered" evidence="1">
    <location>
        <begin position="220"/>
        <end position="328"/>
    </location>
</feature>
<gene>
    <name evidence="3" type="ORF">BOTBODRAFT_69846</name>
</gene>
<feature type="compositionally biased region" description="Polar residues" evidence="1">
    <location>
        <begin position="362"/>
        <end position="372"/>
    </location>
</feature>
<protein>
    <submittedName>
        <fullName evidence="3">Uncharacterized protein</fullName>
    </submittedName>
</protein>
<feature type="region of interest" description="Disordered" evidence="1">
    <location>
        <begin position="1"/>
        <end position="39"/>
    </location>
</feature>
<evidence type="ECO:0000313" key="3">
    <source>
        <dbReference type="EMBL" id="KDQ08321.1"/>
    </source>
</evidence>
<keyword evidence="2" id="KW-1133">Transmembrane helix</keyword>
<feature type="compositionally biased region" description="Pro residues" evidence="1">
    <location>
        <begin position="22"/>
        <end position="33"/>
    </location>
</feature>
<feature type="transmembrane region" description="Helical" evidence="2">
    <location>
        <begin position="992"/>
        <end position="1011"/>
    </location>
</feature>
<keyword evidence="2" id="KW-0812">Transmembrane</keyword>
<sequence>MHSFITSRLIRPRKPDDAGLPTLPPIAIPPPAEPSHAPNALIPASTYALQQKIHPNLQRLVDDPRLSLARSQVTDRPFSAQLPEPPASAASTSFSYSTVHGSSYRSRSLDGVRDASNAHLSFDSTEWTGFGRPRSVIEHSAAHLAEFSASRQTGLSPPPRSFGSRPSTSVSVPMPHSIPTIHGTNSTVSLWARPGAPTPEAGLTSPAYLPALVAPSPVPSSVDRRSASSLHESVPGSVDTSTCTLESAPSFNESTSTINLPVHDPDITPTPLQRASLVEENILDDGQDSSSTSTPQSTVTVMMNPTTNDEAPQTPAPLSPPRDVNDVSGASPLARLAAFITTTPTKAPRSSPPQLPDDFAQRTPTKSQSSSFRRPFTFGRPSLTSKSPGRFSFSSPKSIRTPTSSMSKRHRHSISGLSNSGSEARRRVSADVSAAEAVSRRDSWQFGVTEQMIRLSLAAAEGGSSSKSTSRSSVSGRSAAGSGSRSAPRSRYAPQRRHTHVGTVERRTKTRGAVWDIDIGSEFPKREPPSESQEIPPVPSSTTPSLKPTTESRHRRKLRAKSPSNTTATAVKKVRPKSVIVAAKPPVQASSPDADRRVLRDSTGQLNNIPLEFQTPVESLSRRAEKGEKRVPGMLKYKKGKERENDENRPPTPGPPIFSVTAATPVRDATFQARRRSISLPSDPALLTTSARNSIVFVDGKKRKSLDPDSAQLAQLGTLPDAQAPETSVTRVFQPGTGEWEDDVLSDLPPRRINKRVRLSLSTPPEFVHGGRSPSTPSSPAPQHSAASFATTNESGTSTSHGALPVNGKPRTEEVLPSIPGSSRRPSLISVFSFNTTPRSTHTPSVLSLSERHEYRARGTAASQSSIPISAIIAARPESVSLSGRGSEYYIHSPSLPPSTKKAARPNSLVMMGNERVQVGSEGDQRTSLPLQGWCFFIGFLLPFVWWIGSFIKVRAMASPRQGSMYKAEEAEEVVWEELDMNAMAWRFRCRLMSFFSILVYIPVIVLAVVYTQHR</sequence>
<feature type="compositionally biased region" description="Low complexity" evidence="1">
    <location>
        <begin position="773"/>
        <end position="790"/>
    </location>
</feature>
<feature type="compositionally biased region" description="Low complexity" evidence="1">
    <location>
        <begin position="459"/>
        <end position="493"/>
    </location>
</feature>
<feature type="compositionally biased region" description="Basic and acidic residues" evidence="1">
    <location>
        <begin position="620"/>
        <end position="631"/>
    </location>
</feature>
<feature type="compositionally biased region" description="Polar residues" evidence="1">
    <location>
        <begin position="791"/>
        <end position="801"/>
    </location>
</feature>
<feature type="compositionally biased region" description="Low complexity" evidence="1">
    <location>
        <begin position="289"/>
        <end position="301"/>
    </location>
</feature>
<feature type="region of interest" description="Disordered" evidence="1">
    <location>
        <begin position="342"/>
        <end position="425"/>
    </location>
</feature>
<dbReference type="AlphaFoldDB" id="A0A067M9T0"/>
<accession>A0A067M9T0</accession>
<evidence type="ECO:0000256" key="2">
    <source>
        <dbReference type="SAM" id="Phobius"/>
    </source>
</evidence>
<feature type="compositionally biased region" description="Polar residues" evidence="1">
    <location>
        <begin position="238"/>
        <end position="259"/>
    </location>
</feature>
<feature type="region of interest" description="Disordered" evidence="1">
    <location>
        <begin position="619"/>
        <end position="658"/>
    </location>
</feature>
<dbReference type="Proteomes" id="UP000027195">
    <property type="component" value="Unassembled WGS sequence"/>
</dbReference>
<reference evidence="4" key="1">
    <citation type="journal article" date="2014" name="Proc. Natl. Acad. Sci. U.S.A.">
        <title>Extensive sampling of basidiomycete genomes demonstrates inadequacy of the white-rot/brown-rot paradigm for wood decay fungi.</title>
        <authorList>
            <person name="Riley R."/>
            <person name="Salamov A.A."/>
            <person name="Brown D.W."/>
            <person name="Nagy L.G."/>
            <person name="Floudas D."/>
            <person name="Held B.W."/>
            <person name="Levasseur A."/>
            <person name="Lombard V."/>
            <person name="Morin E."/>
            <person name="Otillar R."/>
            <person name="Lindquist E.A."/>
            <person name="Sun H."/>
            <person name="LaButti K.M."/>
            <person name="Schmutz J."/>
            <person name="Jabbour D."/>
            <person name="Luo H."/>
            <person name="Baker S.E."/>
            <person name="Pisabarro A.G."/>
            <person name="Walton J.D."/>
            <person name="Blanchette R.A."/>
            <person name="Henrissat B."/>
            <person name="Martin F."/>
            <person name="Cullen D."/>
            <person name="Hibbett D.S."/>
            <person name="Grigoriev I.V."/>
        </authorList>
    </citation>
    <scope>NUCLEOTIDE SEQUENCE [LARGE SCALE GENOMIC DNA]</scope>
    <source>
        <strain evidence="4">FD-172 SS1</strain>
    </source>
</reference>
<feature type="region of interest" description="Disordered" evidence="1">
    <location>
        <begin position="459"/>
        <end position="596"/>
    </location>
</feature>
<feature type="region of interest" description="Disordered" evidence="1">
    <location>
        <begin position="72"/>
        <end position="95"/>
    </location>
</feature>
<keyword evidence="2" id="KW-0472">Membrane</keyword>
<proteinExistence type="predicted"/>
<keyword evidence="4" id="KW-1185">Reference proteome</keyword>
<dbReference type="InParanoid" id="A0A067M9T0"/>
<dbReference type="OrthoDB" id="3266087at2759"/>
<feature type="transmembrane region" description="Helical" evidence="2">
    <location>
        <begin position="931"/>
        <end position="952"/>
    </location>
</feature>
<evidence type="ECO:0000256" key="1">
    <source>
        <dbReference type="SAM" id="MobiDB-lite"/>
    </source>
</evidence>
<feature type="compositionally biased region" description="Polar residues" evidence="1">
    <location>
        <begin position="382"/>
        <end position="406"/>
    </location>
</feature>
<feature type="region of interest" description="Disordered" evidence="1">
    <location>
        <begin position="717"/>
        <end position="823"/>
    </location>
</feature>
<feature type="region of interest" description="Disordered" evidence="1">
    <location>
        <begin position="150"/>
        <end position="171"/>
    </location>
</feature>
<dbReference type="HOGENOM" id="CLU_296993_0_0_1"/>
<organism evidence="3 4">
    <name type="scientific">Botryobasidium botryosum (strain FD-172 SS1)</name>
    <dbReference type="NCBI Taxonomy" id="930990"/>
    <lineage>
        <taxon>Eukaryota</taxon>
        <taxon>Fungi</taxon>
        <taxon>Dikarya</taxon>
        <taxon>Basidiomycota</taxon>
        <taxon>Agaricomycotina</taxon>
        <taxon>Agaricomycetes</taxon>
        <taxon>Cantharellales</taxon>
        <taxon>Botryobasidiaceae</taxon>
        <taxon>Botryobasidium</taxon>
    </lineage>
</organism>
<dbReference type="EMBL" id="KL198092">
    <property type="protein sequence ID" value="KDQ08321.1"/>
    <property type="molecule type" value="Genomic_DNA"/>
</dbReference>
<feature type="compositionally biased region" description="Low complexity" evidence="1">
    <location>
        <begin position="540"/>
        <end position="549"/>
    </location>
</feature>